<reference evidence="1 2" key="1">
    <citation type="submission" date="2018-03" db="EMBL/GenBank/DDBJ databases">
        <title>Whole genome analyses suggest that Burkholderia sensu lato contains two further novel genera in the rhizoxinica-symbiotica group Mycetohabitans gen. nov., and Trinickia gen. nov.: implications for the evolution of diazotrophy and nodulation in the Burkholderiaceae.</title>
        <authorList>
            <person name="Estrada De Los Santos P."/>
            <person name="Palmer M."/>
            <person name="Chavez-Ramirez B."/>
            <person name="Steenkamp E.T."/>
            <person name="Hirsch A.M."/>
            <person name="Manyaka P."/>
            <person name="Maluk M."/>
            <person name="Lafos M."/>
            <person name="Crook M."/>
            <person name="Gross E."/>
            <person name="Simon M.F."/>
            <person name="Bueno Dos Reis Junior F."/>
            <person name="Poole P.S."/>
            <person name="Venter S.N."/>
            <person name="James E.K."/>
        </authorList>
    </citation>
    <scope>NUCLEOTIDE SEQUENCE [LARGE SCALE GENOMIC DNA]</scope>
    <source>
        <strain evidence="1 2">JPY-366</strain>
    </source>
</reference>
<evidence type="ECO:0000313" key="1">
    <source>
        <dbReference type="EMBL" id="PTB21083.1"/>
    </source>
</evidence>
<evidence type="ECO:0000313" key="2">
    <source>
        <dbReference type="Proteomes" id="UP000240638"/>
    </source>
</evidence>
<evidence type="ECO:0008006" key="3">
    <source>
        <dbReference type="Google" id="ProtNLM"/>
    </source>
</evidence>
<name>A0A2T3XX45_9BURK</name>
<comment type="caution">
    <text evidence="1">The sequence shown here is derived from an EMBL/GenBank/DDBJ whole genome shotgun (WGS) entry which is preliminary data.</text>
</comment>
<dbReference type="AlphaFoldDB" id="A0A2T3XX45"/>
<organism evidence="1 2">
    <name type="scientific">Trinickia symbiotica</name>
    <dbReference type="NCBI Taxonomy" id="863227"/>
    <lineage>
        <taxon>Bacteria</taxon>
        <taxon>Pseudomonadati</taxon>
        <taxon>Pseudomonadota</taxon>
        <taxon>Betaproteobacteria</taxon>
        <taxon>Burkholderiales</taxon>
        <taxon>Burkholderiaceae</taxon>
        <taxon>Trinickia</taxon>
    </lineage>
</organism>
<proteinExistence type="predicted"/>
<gene>
    <name evidence="1" type="ORF">C9I57_10245</name>
</gene>
<dbReference type="Proteomes" id="UP000240638">
    <property type="component" value="Unassembled WGS sequence"/>
</dbReference>
<dbReference type="EMBL" id="PYUC01000004">
    <property type="protein sequence ID" value="PTB21083.1"/>
    <property type="molecule type" value="Genomic_DNA"/>
</dbReference>
<sequence>METADTTLSIDTTDYFVLDDELIVFSATKQEYFGIHGAARLVFDTLAEINGSATAKEVEQLIRNSREIMPTDSALIHEAVKALLELGVLREL</sequence>
<protein>
    <recommendedName>
        <fullName evidence="3">PqqD family protein</fullName>
    </recommendedName>
</protein>
<accession>A0A2T3XX45</accession>
<dbReference type="RefSeq" id="WP_107150496.1">
    <property type="nucleotide sequence ID" value="NZ_PYUC01000004.1"/>
</dbReference>